<evidence type="ECO:0000256" key="1">
    <source>
        <dbReference type="PROSITE-ProRule" id="PRU00047"/>
    </source>
</evidence>
<dbReference type="GO" id="GO:0006508">
    <property type="term" value="P:proteolysis"/>
    <property type="evidence" value="ECO:0007669"/>
    <property type="project" value="InterPro"/>
</dbReference>
<evidence type="ECO:0000313" key="4">
    <source>
        <dbReference type="EMBL" id="KAF5778923.1"/>
    </source>
</evidence>
<evidence type="ECO:0000313" key="5">
    <source>
        <dbReference type="Proteomes" id="UP000215914"/>
    </source>
</evidence>
<proteinExistence type="predicted"/>
<dbReference type="PROSITE" id="PS50158">
    <property type="entry name" value="ZF_CCHC"/>
    <property type="match status" value="2"/>
</dbReference>
<dbReference type="Pfam" id="PF00098">
    <property type="entry name" value="zf-CCHC"/>
    <property type="match status" value="1"/>
</dbReference>
<dbReference type="PANTHER" id="PTHR15503">
    <property type="entry name" value="LDOC1 RELATED"/>
    <property type="match status" value="1"/>
</dbReference>
<gene>
    <name evidence="4" type="ORF">HanXRQr2_Chr12g0553291</name>
</gene>
<feature type="region of interest" description="Disordered" evidence="2">
    <location>
        <begin position="216"/>
        <end position="251"/>
    </location>
</feature>
<keyword evidence="5" id="KW-1185">Reference proteome</keyword>
<dbReference type="GO" id="GO:0003676">
    <property type="term" value="F:nucleic acid binding"/>
    <property type="evidence" value="ECO:0007669"/>
    <property type="project" value="InterPro"/>
</dbReference>
<evidence type="ECO:0000256" key="2">
    <source>
        <dbReference type="SAM" id="MobiDB-lite"/>
    </source>
</evidence>
<name>A0A9K3HIB7_HELAN</name>
<evidence type="ECO:0000259" key="3">
    <source>
        <dbReference type="PROSITE" id="PS50158"/>
    </source>
</evidence>
<dbReference type="SUPFAM" id="SSF50630">
    <property type="entry name" value="Acid proteases"/>
    <property type="match status" value="1"/>
</dbReference>
<dbReference type="InterPro" id="IPR036875">
    <property type="entry name" value="Znf_CCHC_sf"/>
</dbReference>
<dbReference type="Gene3D" id="2.40.70.10">
    <property type="entry name" value="Acid Proteases"/>
    <property type="match status" value="1"/>
</dbReference>
<dbReference type="Gene3D" id="4.10.60.10">
    <property type="entry name" value="Zinc finger, CCHC-type"/>
    <property type="match status" value="1"/>
</dbReference>
<dbReference type="CDD" id="cd00303">
    <property type="entry name" value="retropepsin_like"/>
    <property type="match status" value="1"/>
</dbReference>
<dbReference type="SUPFAM" id="SSF57756">
    <property type="entry name" value="Retrovirus zinc finger-like domains"/>
    <property type="match status" value="1"/>
</dbReference>
<dbReference type="PANTHER" id="PTHR15503:SF45">
    <property type="entry name" value="RNA-DIRECTED DNA POLYMERASE HOMOLOG"/>
    <property type="match status" value="1"/>
</dbReference>
<feature type="domain" description="CCHC-type" evidence="3">
    <location>
        <begin position="159"/>
        <end position="175"/>
    </location>
</feature>
<dbReference type="InterPro" id="IPR032567">
    <property type="entry name" value="RTL1-rel"/>
</dbReference>
<dbReference type="Proteomes" id="UP000215914">
    <property type="component" value="Unassembled WGS sequence"/>
</dbReference>
<dbReference type="PROSITE" id="PS00141">
    <property type="entry name" value="ASP_PROTEASE"/>
    <property type="match status" value="1"/>
</dbReference>
<accession>A0A9K3HIB7</accession>
<keyword evidence="1" id="KW-0862">Zinc</keyword>
<feature type="compositionally biased region" description="Low complexity" evidence="2">
    <location>
        <begin position="178"/>
        <end position="198"/>
    </location>
</feature>
<keyword evidence="1" id="KW-0479">Metal-binding</keyword>
<feature type="compositionally biased region" description="Low complexity" evidence="2">
    <location>
        <begin position="221"/>
        <end position="248"/>
    </location>
</feature>
<organism evidence="4 5">
    <name type="scientific">Helianthus annuus</name>
    <name type="common">Common sunflower</name>
    <dbReference type="NCBI Taxonomy" id="4232"/>
    <lineage>
        <taxon>Eukaryota</taxon>
        <taxon>Viridiplantae</taxon>
        <taxon>Streptophyta</taxon>
        <taxon>Embryophyta</taxon>
        <taxon>Tracheophyta</taxon>
        <taxon>Spermatophyta</taxon>
        <taxon>Magnoliopsida</taxon>
        <taxon>eudicotyledons</taxon>
        <taxon>Gunneridae</taxon>
        <taxon>Pentapetalae</taxon>
        <taxon>asterids</taxon>
        <taxon>campanulids</taxon>
        <taxon>Asterales</taxon>
        <taxon>Asteraceae</taxon>
        <taxon>Asteroideae</taxon>
        <taxon>Heliantheae alliance</taxon>
        <taxon>Heliantheae</taxon>
        <taxon>Helianthus</taxon>
    </lineage>
</organism>
<feature type="region of interest" description="Disordered" evidence="2">
    <location>
        <begin position="80"/>
        <end position="137"/>
    </location>
</feature>
<feature type="domain" description="CCHC-type" evidence="3">
    <location>
        <begin position="204"/>
        <end position="219"/>
    </location>
</feature>
<keyword evidence="1" id="KW-0863">Zinc-finger</keyword>
<dbReference type="EMBL" id="MNCJ02000327">
    <property type="protein sequence ID" value="KAF5778923.1"/>
    <property type="molecule type" value="Genomic_DNA"/>
</dbReference>
<feature type="compositionally biased region" description="Basic and acidic residues" evidence="2">
    <location>
        <begin position="93"/>
        <end position="102"/>
    </location>
</feature>
<dbReference type="InterPro" id="IPR021109">
    <property type="entry name" value="Peptidase_aspartic_dom_sf"/>
</dbReference>
<dbReference type="Pfam" id="PF08284">
    <property type="entry name" value="RVP_2"/>
    <property type="match status" value="1"/>
</dbReference>
<comment type="caution">
    <text evidence="4">The sequence shown here is derived from an EMBL/GenBank/DDBJ whole genome shotgun (WGS) entry which is preliminary data.</text>
</comment>
<feature type="region of interest" description="Disordered" evidence="2">
    <location>
        <begin position="173"/>
        <end position="203"/>
    </location>
</feature>
<feature type="compositionally biased region" description="Low complexity" evidence="2">
    <location>
        <begin position="106"/>
        <end position="131"/>
    </location>
</feature>
<dbReference type="SMART" id="SM00343">
    <property type="entry name" value="ZnF_C2HC"/>
    <property type="match status" value="2"/>
</dbReference>
<reference evidence="4" key="1">
    <citation type="journal article" date="2017" name="Nature">
        <title>The sunflower genome provides insights into oil metabolism, flowering and Asterid evolution.</title>
        <authorList>
            <person name="Badouin H."/>
            <person name="Gouzy J."/>
            <person name="Grassa C.J."/>
            <person name="Murat F."/>
            <person name="Staton S.E."/>
            <person name="Cottret L."/>
            <person name="Lelandais-Briere C."/>
            <person name="Owens G.L."/>
            <person name="Carrere S."/>
            <person name="Mayjonade B."/>
            <person name="Legrand L."/>
            <person name="Gill N."/>
            <person name="Kane N.C."/>
            <person name="Bowers J.E."/>
            <person name="Hubner S."/>
            <person name="Bellec A."/>
            <person name="Berard A."/>
            <person name="Berges H."/>
            <person name="Blanchet N."/>
            <person name="Boniface M.C."/>
            <person name="Brunel D."/>
            <person name="Catrice O."/>
            <person name="Chaidir N."/>
            <person name="Claudel C."/>
            <person name="Donnadieu C."/>
            <person name="Faraut T."/>
            <person name="Fievet G."/>
            <person name="Helmstetter N."/>
            <person name="King M."/>
            <person name="Knapp S.J."/>
            <person name="Lai Z."/>
            <person name="Le Paslier M.C."/>
            <person name="Lippi Y."/>
            <person name="Lorenzon L."/>
            <person name="Mandel J.R."/>
            <person name="Marage G."/>
            <person name="Marchand G."/>
            <person name="Marquand E."/>
            <person name="Bret-Mestries E."/>
            <person name="Morien E."/>
            <person name="Nambeesan S."/>
            <person name="Nguyen T."/>
            <person name="Pegot-Espagnet P."/>
            <person name="Pouilly N."/>
            <person name="Raftis F."/>
            <person name="Sallet E."/>
            <person name="Schiex T."/>
            <person name="Thomas J."/>
            <person name="Vandecasteele C."/>
            <person name="Vares D."/>
            <person name="Vear F."/>
            <person name="Vautrin S."/>
            <person name="Crespi M."/>
            <person name="Mangin B."/>
            <person name="Burke J.M."/>
            <person name="Salse J."/>
            <person name="Munos S."/>
            <person name="Vincourt P."/>
            <person name="Rieseberg L.H."/>
            <person name="Langlade N.B."/>
        </authorList>
    </citation>
    <scope>NUCLEOTIDE SEQUENCE</scope>
    <source>
        <tissue evidence="4">Leaves</tissue>
    </source>
</reference>
<sequence>MTGSEIEAYTKRSNELAVLCPTMVDPPIKRIELYLKGLVPEIQSHVTSANLDNIQAIQRLAHRITDQAVEQNKLPKRISATTTAVTTSATPSDNKRKWDGDSNKGSASVQSQVQQQKADSYQSPSQHSSGNQGQGGYRGNHPLCSKCNRHHSARCRKERCQRCLKLGHEAKDCRSARPANQNQQLQLPAPQNQQQQPQRGNRGCFQCGAEGHFKRDCPQLNQNQNRNNSNNQGNGNNNNGGNNNNNGNAMNDPNVVMGKFLLDDIYVTVLFDSGADTSYMSLKVSKMLKRTPTPLNTKHVVELANGKSVEAAHVVKGCSIVLAGQTFSIDLIPIVLGSFDIVIGMDWLSQHHAEILCKEKIVRIPRSGKEPLEVQVTRVVRWLASSLS</sequence>
<dbReference type="InterPro" id="IPR001878">
    <property type="entry name" value="Znf_CCHC"/>
</dbReference>
<dbReference type="AlphaFoldDB" id="A0A9K3HIB7"/>
<dbReference type="GO" id="GO:0008270">
    <property type="term" value="F:zinc ion binding"/>
    <property type="evidence" value="ECO:0007669"/>
    <property type="project" value="UniProtKB-KW"/>
</dbReference>
<dbReference type="Gramene" id="mRNA:HanXRQr2_Chr12g0553291">
    <property type="protein sequence ID" value="CDS:HanXRQr2_Chr12g0553291.1"/>
    <property type="gene ID" value="HanXRQr2_Chr12g0553291"/>
</dbReference>
<dbReference type="InterPro" id="IPR001969">
    <property type="entry name" value="Aspartic_peptidase_AS"/>
</dbReference>
<dbReference type="GO" id="GO:0004190">
    <property type="term" value="F:aspartic-type endopeptidase activity"/>
    <property type="evidence" value="ECO:0007669"/>
    <property type="project" value="InterPro"/>
</dbReference>
<feature type="compositionally biased region" description="Low complexity" evidence="2">
    <location>
        <begin position="80"/>
        <end position="92"/>
    </location>
</feature>
<protein>
    <submittedName>
        <fullName evidence="4">Transcription factor interactor and regulator CCHC(Zn) family</fullName>
    </submittedName>
</protein>
<reference evidence="4" key="2">
    <citation type="submission" date="2020-06" db="EMBL/GenBank/DDBJ databases">
        <title>Helianthus annuus Genome sequencing and assembly Release 2.</title>
        <authorList>
            <person name="Gouzy J."/>
            <person name="Langlade N."/>
            <person name="Munos S."/>
        </authorList>
    </citation>
    <scope>NUCLEOTIDE SEQUENCE</scope>
    <source>
        <tissue evidence="4">Leaves</tissue>
    </source>
</reference>